<proteinExistence type="predicted"/>
<dbReference type="SUPFAM" id="SSF53098">
    <property type="entry name" value="Ribonuclease H-like"/>
    <property type="match status" value="1"/>
</dbReference>
<name>A0AAV7JS53_9METZ</name>
<evidence type="ECO:0000256" key="5">
    <source>
        <dbReference type="ARBA" id="ARBA00023242"/>
    </source>
</evidence>
<keyword evidence="5" id="KW-0539">Nucleus</keyword>
<dbReference type="EMBL" id="JAKMXF010000302">
    <property type="protein sequence ID" value="KAI6651797.1"/>
    <property type="molecule type" value="Genomic_DNA"/>
</dbReference>
<dbReference type="PANTHER" id="PTHR46481:SF10">
    <property type="entry name" value="ZINC FINGER BED DOMAIN-CONTAINING PROTEIN 39"/>
    <property type="match status" value="1"/>
</dbReference>
<keyword evidence="2" id="KW-0479">Metal-binding</keyword>
<sequence>MISSDYIKLSFTTDIWTNDSAKVCLMSLTAHCIDENFKRKKFVLCATELDERHTGEYINEVFIRMLERWSIPLGKVLVVLRDAGANMKKAMKIGGIPSFDCGNYQIHLVVTEAAKSRRTIIDCIARADLKRIQKAQLDKKTALIPIQDVSTRWNTLYDMLMRHGELEDALRMYTGNIELKITDFELIQKITNILKGFKLITEKLSGSYATMGDLFILVKSLLLSLADSEDPIFSGIKSFRLTLRDDLKRRMDGLENNDIVAISTFLNPRFKEKHFSSKYICGEVRRKVADAVQNLDLEIRNVESDEVVPVSKHYKPSCGSGLIDIFAMLNESDDEEEDRQTNTPIVDSINQYVAEQRIPSDADPFAWWNMNKHRYVSLSKLARIFLSAPPTSVPSEQLFSSAGIIYEPTRNRLSGDKAEMLLFLKYNLCLLKFEY</sequence>
<keyword evidence="3" id="KW-0863">Zinc-finger</keyword>
<evidence type="ECO:0000313" key="8">
    <source>
        <dbReference type="Proteomes" id="UP001165289"/>
    </source>
</evidence>
<evidence type="ECO:0000256" key="3">
    <source>
        <dbReference type="ARBA" id="ARBA00022771"/>
    </source>
</evidence>
<dbReference type="GO" id="GO:0005634">
    <property type="term" value="C:nucleus"/>
    <property type="evidence" value="ECO:0007669"/>
    <property type="project" value="UniProtKB-SubCell"/>
</dbReference>
<keyword evidence="4" id="KW-0862">Zinc</keyword>
<organism evidence="7 8">
    <name type="scientific">Oopsacas minuta</name>
    <dbReference type="NCBI Taxonomy" id="111878"/>
    <lineage>
        <taxon>Eukaryota</taxon>
        <taxon>Metazoa</taxon>
        <taxon>Porifera</taxon>
        <taxon>Hexactinellida</taxon>
        <taxon>Hexasterophora</taxon>
        <taxon>Lyssacinosida</taxon>
        <taxon>Leucopsacidae</taxon>
        <taxon>Oopsacas</taxon>
    </lineage>
</organism>
<dbReference type="PANTHER" id="PTHR46481">
    <property type="entry name" value="ZINC FINGER BED DOMAIN-CONTAINING PROTEIN 4"/>
    <property type="match status" value="1"/>
</dbReference>
<dbReference type="Proteomes" id="UP001165289">
    <property type="component" value="Unassembled WGS sequence"/>
</dbReference>
<dbReference type="GO" id="GO:0008270">
    <property type="term" value="F:zinc ion binding"/>
    <property type="evidence" value="ECO:0007669"/>
    <property type="project" value="UniProtKB-KW"/>
</dbReference>
<reference evidence="7 8" key="1">
    <citation type="journal article" date="2023" name="BMC Biol.">
        <title>The compact genome of the sponge Oopsacas minuta (Hexactinellida) is lacking key metazoan core genes.</title>
        <authorList>
            <person name="Santini S."/>
            <person name="Schenkelaars Q."/>
            <person name="Jourda C."/>
            <person name="Duchesne M."/>
            <person name="Belahbib H."/>
            <person name="Rocher C."/>
            <person name="Selva M."/>
            <person name="Riesgo A."/>
            <person name="Vervoort M."/>
            <person name="Leys S.P."/>
            <person name="Kodjabachian L."/>
            <person name="Le Bivic A."/>
            <person name="Borchiellini C."/>
            <person name="Claverie J.M."/>
            <person name="Renard E."/>
        </authorList>
    </citation>
    <scope>NUCLEOTIDE SEQUENCE [LARGE SCALE GENOMIC DNA]</scope>
    <source>
        <strain evidence="7">SPO-2</strain>
    </source>
</reference>
<comment type="subcellular location">
    <subcellularLocation>
        <location evidence="1">Nucleus</location>
    </subcellularLocation>
</comment>
<dbReference type="InterPro" id="IPR008906">
    <property type="entry name" value="HATC_C_dom"/>
</dbReference>
<evidence type="ECO:0000259" key="6">
    <source>
        <dbReference type="Pfam" id="PF05699"/>
    </source>
</evidence>
<protein>
    <submittedName>
        <fullName evidence="7">Zinc finger protein</fullName>
    </submittedName>
</protein>
<dbReference type="Pfam" id="PF05699">
    <property type="entry name" value="Dimer_Tnp_hAT"/>
    <property type="match status" value="1"/>
</dbReference>
<dbReference type="GO" id="GO:0046983">
    <property type="term" value="F:protein dimerization activity"/>
    <property type="evidence" value="ECO:0007669"/>
    <property type="project" value="InterPro"/>
</dbReference>
<keyword evidence="8" id="KW-1185">Reference proteome</keyword>
<evidence type="ECO:0000256" key="1">
    <source>
        <dbReference type="ARBA" id="ARBA00004123"/>
    </source>
</evidence>
<evidence type="ECO:0000313" key="7">
    <source>
        <dbReference type="EMBL" id="KAI6651797.1"/>
    </source>
</evidence>
<dbReference type="AlphaFoldDB" id="A0AAV7JS53"/>
<gene>
    <name evidence="7" type="ORF">LOD99_5044</name>
</gene>
<dbReference type="InterPro" id="IPR052035">
    <property type="entry name" value="ZnF_BED_domain_contain"/>
</dbReference>
<evidence type="ECO:0000256" key="4">
    <source>
        <dbReference type="ARBA" id="ARBA00022833"/>
    </source>
</evidence>
<comment type="caution">
    <text evidence="7">The sequence shown here is derived from an EMBL/GenBank/DDBJ whole genome shotgun (WGS) entry which is preliminary data.</text>
</comment>
<accession>A0AAV7JS53</accession>
<evidence type="ECO:0000256" key="2">
    <source>
        <dbReference type="ARBA" id="ARBA00022723"/>
    </source>
</evidence>
<dbReference type="InterPro" id="IPR012337">
    <property type="entry name" value="RNaseH-like_sf"/>
</dbReference>
<feature type="domain" description="HAT C-terminal dimerisation" evidence="6">
    <location>
        <begin position="349"/>
        <end position="428"/>
    </location>
</feature>